<accession>X1QN52</accession>
<feature type="non-terminal residue" evidence="1">
    <location>
        <position position="1"/>
    </location>
</feature>
<dbReference type="AlphaFoldDB" id="X1QN52"/>
<name>X1QN52_9ZZZZ</name>
<gene>
    <name evidence="1" type="ORF">S12H4_06439</name>
</gene>
<proteinExistence type="predicted"/>
<evidence type="ECO:0000313" key="1">
    <source>
        <dbReference type="EMBL" id="GAI69673.1"/>
    </source>
</evidence>
<dbReference type="EMBL" id="BARW01002263">
    <property type="protein sequence ID" value="GAI69673.1"/>
    <property type="molecule type" value="Genomic_DNA"/>
</dbReference>
<reference evidence="1" key="1">
    <citation type="journal article" date="2014" name="Front. Microbiol.">
        <title>High frequency of phylogenetically diverse reductive dehalogenase-homologous genes in deep subseafloor sedimentary metagenomes.</title>
        <authorList>
            <person name="Kawai M."/>
            <person name="Futagami T."/>
            <person name="Toyoda A."/>
            <person name="Takaki Y."/>
            <person name="Nishi S."/>
            <person name="Hori S."/>
            <person name="Arai W."/>
            <person name="Tsubouchi T."/>
            <person name="Morono Y."/>
            <person name="Uchiyama I."/>
            <person name="Ito T."/>
            <person name="Fujiyama A."/>
            <person name="Inagaki F."/>
            <person name="Takami H."/>
        </authorList>
    </citation>
    <scope>NUCLEOTIDE SEQUENCE</scope>
    <source>
        <strain evidence="1">Expedition CK06-06</strain>
    </source>
</reference>
<comment type="caution">
    <text evidence="1">The sequence shown here is derived from an EMBL/GenBank/DDBJ whole genome shotgun (WGS) entry which is preliminary data.</text>
</comment>
<sequence length="42" mass="4991">TYVGYASLTIHFFNRWWVTFQVGHYDRDEFLAKGGKQRGLPK</sequence>
<organism evidence="1">
    <name type="scientific">marine sediment metagenome</name>
    <dbReference type="NCBI Taxonomy" id="412755"/>
    <lineage>
        <taxon>unclassified sequences</taxon>
        <taxon>metagenomes</taxon>
        <taxon>ecological metagenomes</taxon>
    </lineage>
</organism>
<protein>
    <submittedName>
        <fullName evidence="1">Uncharacterized protein</fullName>
    </submittedName>
</protein>